<evidence type="ECO:0000313" key="2">
    <source>
        <dbReference type="Proteomes" id="UP000003477"/>
    </source>
</evidence>
<protein>
    <submittedName>
        <fullName evidence="1">Uncharacterized protein</fullName>
    </submittedName>
</protein>
<reference evidence="1 2" key="1">
    <citation type="journal article" date="2011" name="Front. Microbiol.">
        <title>Two Strains of Crocosphaera watsonii with Highly Conserved Genomes are Distinguished by Strain-Specific Features.</title>
        <authorList>
            <person name="Bench S.R."/>
            <person name="Ilikchyan I.N."/>
            <person name="Tripp H.J."/>
            <person name="Zehr J.P."/>
        </authorList>
    </citation>
    <scope>NUCLEOTIDE SEQUENCE [LARGE SCALE GENOMIC DNA]</scope>
    <source>
        <strain evidence="1 2">WH 0003</strain>
    </source>
</reference>
<dbReference type="InterPro" id="IPR000119">
    <property type="entry name" value="Hist_DNA-bd"/>
</dbReference>
<dbReference type="Proteomes" id="UP000003477">
    <property type="component" value="Unassembled WGS sequence"/>
</dbReference>
<proteinExistence type="predicted"/>
<dbReference type="Gene3D" id="4.10.520.10">
    <property type="entry name" value="IHF-like DNA-binding proteins"/>
    <property type="match status" value="1"/>
</dbReference>
<dbReference type="InterPro" id="IPR010992">
    <property type="entry name" value="IHF-like_DNA-bd_dom_sf"/>
</dbReference>
<comment type="caution">
    <text evidence="1">The sequence shown here is derived from an EMBL/GenBank/DDBJ whole genome shotgun (WGS) entry which is preliminary data.</text>
</comment>
<name>G5J7K1_CROWT</name>
<dbReference type="SUPFAM" id="SSF47729">
    <property type="entry name" value="IHF-like DNA-binding proteins"/>
    <property type="match status" value="1"/>
</dbReference>
<dbReference type="GO" id="GO:0003677">
    <property type="term" value="F:DNA binding"/>
    <property type="evidence" value="ECO:0007669"/>
    <property type="project" value="InterPro"/>
</dbReference>
<dbReference type="EMBL" id="AESD01000512">
    <property type="protein sequence ID" value="EHJ11839.1"/>
    <property type="molecule type" value="Genomic_DNA"/>
</dbReference>
<accession>G5J7K1</accession>
<evidence type="ECO:0000313" key="1">
    <source>
        <dbReference type="EMBL" id="EHJ11839.1"/>
    </source>
</evidence>
<dbReference type="AlphaFoldDB" id="G5J7K1"/>
<dbReference type="Pfam" id="PF00216">
    <property type="entry name" value="Bac_DNA_binding"/>
    <property type="match status" value="1"/>
</dbReference>
<dbReference type="GO" id="GO:0030527">
    <property type="term" value="F:structural constituent of chromatin"/>
    <property type="evidence" value="ECO:0007669"/>
    <property type="project" value="InterPro"/>
</dbReference>
<sequence>MNPQTGVPMTIPATTVPAFSAGKLFKEKVAESL</sequence>
<gene>
    <name evidence="1" type="ORF">CWATWH0003_3439</name>
</gene>
<organism evidence="1 2">
    <name type="scientific">Crocosphaera watsonii WH 0003</name>
    <dbReference type="NCBI Taxonomy" id="423471"/>
    <lineage>
        <taxon>Bacteria</taxon>
        <taxon>Bacillati</taxon>
        <taxon>Cyanobacteriota</taxon>
        <taxon>Cyanophyceae</taxon>
        <taxon>Oscillatoriophycideae</taxon>
        <taxon>Chroococcales</taxon>
        <taxon>Aphanothecaceae</taxon>
        <taxon>Crocosphaera</taxon>
    </lineage>
</organism>